<name>A0A540LUS6_MALBA</name>
<feature type="region of interest" description="Disordered" evidence="1">
    <location>
        <begin position="1"/>
        <end position="22"/>
    </location>
</feature>
<feature type="compositionally biased region" description="Polar residues" evidence="1">
    <location>
        <begin position="1"/>
        <end position="12"/>
    </location>
</feature>
<gene>
    <name evidence="2" type="ORF">C1H46_024446</name>
</gene>
<evidence type="ECO:0000313" key="2">
    <source>
        <dbReference type="EMBL" id="TQD90042.1"/>
    </source>
</evidence>
<feature type="region of interest" description="Disordered" evidence="1">
    <location>
        <begin position="37"/>
        <end position="72"/>
    </location>
</feature>
<dbReference type="Proteomes" id="UP000315295">
    <property type="component" value="Unassembled WGS sequence"/>
</dbReference>
<evidence type="ECO:0000256" key="1">
    <source>
        <dbReference type="SAM" id="MobiDB-lite"/>
    </source>
</evidence>
<organism evidence="2 3">
    <name type="scientific">Malus baccata</name>
    <name type="common">Siberian crab apple</name>
    <name type="synonym">Pyrus baccata</name>
    <dbReference type="NCBI Taxonomy" id="106549"/>
    <lineage>
        <taxon>Eukaryota</taxon>
        <taxon>Viridiplantae</taxon>
        <taxon>Streptophyta</taxon>
        <taxon>Embryophyta</taxon>
        <taxon>Tracheophyta</taxon>
        <taxon>Spermatophyta</taxon>
        <taxon>Magnoliopsida</taxon>
        <taxon>eudicotyledons</taxon>
        <taxon>Gunneridae</taxon>
        <taxon>Pentapetalae</taxon>
        <taxon>rosids</taxon>
        <taxon>fabids</taxon>
        <taxon>Rosales</taxon>
        <taxon>Rosaceae</taxon>
        <taxon>Amygdaloideae</taxon>
        <taxon>Maleae</taxon>
        <taxon>Malus</taxon>
    </lineage>
</organism>
<dbReference type="AlphaFoldDB" id="A0A540LUS6"/>
<reference evidence="2 3" key="1">
    <citation type="journal article" date="2019" name="G3 (Bethesda)">
        <title>Sequencing of a Wild Apple (Malus baccata) Genome Unravels the Differences Between Cultivated and Wild Apple Species Regarding Disease Resistance and Cold Tolerance.</title>
        <authorList>
            <person name="Chen X."/>
        </authorList>
    </citation>
    <scope>NUCLEOTIDE SEQUENCE [LARGE SCALE GENOMIC DNA]</scope>
    <source>
        <strain evidence="3">cv. Shandingzi</strain>
        <tissue evidence="2">Leaves</tissue>
    </source>
</reference>
<proteinExistence type="predicted"/>
<comment type="caution">
    <text evidence="2">The sequence shown here is derived from an EMBL/GenBank/DDBJ whole genome shotgun (WGS) entry which is preliminary data.</text>
</comment>
<keyword evidence="3" id="KW-1185">Reference proteome</keyword>
<accession>A0A540LUS6</accession>
<evidence type="ECO:0000313" key="3">
    <source>
        <dbReference type="Proteomes" id="UP000315295"/>
    </source>
</evidence>
<protein>
    <submittedName>
        <fullName evidence="2">Uncharacterized protein</fullName>
    </submittedName>
</protein>
<dbReference type="EMBL" id="VIEB01000463">
    <property type="protein sequence ID" value="TQD90042.1"/>
    <property type="molecule type" value="Genomic_DNA"/>
</dbReference>
<sequence length="72" mass="8082">MSDPARTQSTAIEPNHRAQPLHTRCTVTEHSHCASVATKTARMKSRRISQDTQLPLHRKPIANRDGGQKLQK</sequence>